<feature type="transmembrane region" description="Helical" evidence="1">
    <location>
        <begin position="182"/>
        <end position="203"/>
    </location>
</feature>
<proteinExistence type="predicted"/>
<keyword evidence="3" id="KW-1185">Reference proteome</keyword>
<evidence type="ECO:0000313" key="3">
    <source>
        <dbReference type="Proteomes" id="UP000245489"/>
    </source>
</evidence>
<organism evidence="2 3">
    <name type="scientific">Arcicella aurantiaca</name>
    <dbReference type="NCBI Taxonomy" id="591202"/>
    <lineage>
        <taxon>Bacteria</taxon>
        <taxon>Pseudomonadati</taxon>
        <taxon>Bacteroidota</taxon>
        <taxon>Cytophagia</taxon>
        <taxon>Cytophagales</taxon>
        <taxon>Flectobacillaceae</taxon>
        <taxon>Arcicella</taxon>
    </lineage>
</organism>
<comment type="caution">
    <text evidence="2">The sequence shown here is derived from an EMBL/GenBank/DDBJ whole genome shotgun (WGS) entry which is preliminary data.</text>
</comment>
<keyword evidence="1" id="KW-0472">Membrane</keyword>
<evidence type="ECO:0000256" key="1">
    <source>
        <dbReference type="SAM" id="Phobius"/>
    </source>
</evidence>
<reference evidence="2 3" key="1">
    <citation type="submission" date="2018-05" db="EMBL/GenBank/DDBJ databases">
        <title>Genomic Encyclopedia of Archaeal and Bacterial Type Strains, Phase II (KMG-II): from individual species to whole genera.</title>
        <authorList>
            <person name="Goeker M."/>
        </authorList>
    </citation>
    <scope>NUCLEOTIDE SEQUENCE [LARGE SCALE GENOMIC DNA]</scope>
    <source>
        <strain evidence="2 3">DSM 22214</strain>
    </source>
</reference>
<accession>A0A316DTP3</accession>
<evidence type="ECO:0000313" key="2">
    <source>
        <dbReference type="EMBL" id="PWK21434.1"/>
    </source>
</evidence>
<dbReference type="Proteomes" id="UP000245489">
    <property type="component" value="Unassembled WGS sequence"/>
</dbReference>
<dbReference type="RefSeq" id="WP_109744411.1">
    <property type="nucleotide sequence ID" value="NZ_QGGO01000024.1"/>
</dbReference>
<sequence length="333" mass="38501">MNRFYKLIYRESKRRIKNETSLLGTMVILYSLFSILYSFTTVAQIPSWTPPKGKFLSDSIKVGLPVKYALSYRHKATADIFFPDSSYNFAPFELVNREYFPTITDQNGSLDSVVYTLISFEVLPVQELSLPVYVRAKQDCTRVFAPMDKVILESVISTESDVDTMFLKKDTHLVPIKQQVNVPLILLIFIALAILAALIFWFFGKPIRRQIQLFNFKRRFDDFQKLFQRLSRGTDDAQKRLENIEKAVVLWKKYIERLENKPFTTFTTKEILDNLDDNRLSDALREIDATVYGGVYSNKTIASLRILQELAEGLYLERRQELALGNQGVVIGN</sequence>
<keyword evidence="1" id="KW-0812">Transmembrane</keyword>
<feature type="transmembrane region" description="Helical" evidence="1">
    <location>
        <begin position="21"/>
        <end position="39"/>
    </location>
</feature>
<dbReference type="EMBL" id="QGGO01000024">
    <property type="protein sequence ID" value="PWK21434.1"/>
    <property type="molecule type" value="Genomic_DNA"/>
</dbReference>
<keyword evidence="1" id="KW-1133">Transmembrane helix</keyword>
<dbReference type="OrthoDB" id="848790at2"/>
<protein>
    <submittedName>
        <fullName evidence="2">Uncharacterized protein</fullName>
    </submittedName>
</protein>
<dbReference type="AlphaFoldDB" id="A0A316DTP3"/>
<name>A0A316DTP3_9BACT</name>
<gene>
    <name evidence="2" type="ORF">LV89_03727</name>
</gene>